<evidence type="ECO:0000313" key="2">
    <source>
        <dbReference type="EMBL" id="KAF9615903.1"/>
    </source>
</evidence>
<dbReference type="PANTHER" id="PTHR37392:SF1">
    <property type="entry name" value="OS09G0556800 PROTEIN"/>
    <property type="match status" value="1"/>
</dbReference>
<organism evidence="2 3">
    <name type="scientific">Coptis chinensis</name>
    <dbReference type="NCBI Taxonomy" id="261450"/>
    <lineage>
        <taxon>Eukaryota</taxon>
        <taxon>Viridiplantae</taxon>
        <taxon>Streptophyta</taxon>
        <taxon>Embryophyta</taxon>
        <taxon>Tracheophyta</taxon>
        <taxon>Spermatophyta</taxon>
        <taxon>Magnoliopsida</taxon>
        <taxon>Ranunculales</taxon>
        <taxon>Ranunculaceae</taxon>
        <taxon>Coptidoideae</taxon>
        <taxon>Coptis</taxon>
    </lineage>
</organism>
<dbReference type="EMBL" id="JADFTS010000003">
    <property type="protein sequence ID" value="KAF9615903.1"/>
    <property type="molecule type" value="Genomic_DNA"/>
</dbReference>
<sequence>MVYTYTPTYYSSLHDTITSLCKNILPFSLKKRGLPTAEKKLSKQQSENLKWQQESFHRILNLIGLHKEGMVPEKDVWAYRSHLLDTLIASPADQEQLTIIRDKLIFLQELLYAKCISVDEYHSSKRPLLQRLAVQGAEIEARDVIVAGQIAENSEEEWSNIDFKDEECLMDKENLESNKKSKHRSPMKRIKGAASMINFVSPHKSSKHKAKMGIEAGNHSNANEAGKENSYWGVPMKAKESETASILMPESTPLQPIQVEKERERGAKSAKKQWGFDGLKKWKKNDSEDEAAPLPLGERSDDQVSTTTCHLVSSPIGEGPDTKLIKKKIHSDGSASDFFIDKEFHQPDFGLLHIFFEASVRVFIRNDQIEAISTRLPVDKADLKKFFPKSWCDRYGDVVLDVVKKEFKDHVGEMENLRQGTRDKQEDSTRWVSFDDNSENYHPNLFASQDQSSAFTTNYTTNGSSTKWFAPSSFLSGSDGDNLRSESAFSHDYNPFWSPKADLSRL</sequence>
<dbReference type="PANTHER" id="PTHR37392">
    <property type="entry name" value="OS09G0556800 PROTEIN"/>
    <property type="match status" value="1"/>
</dbReference>
<gene>
    <name evidence="2" type="ORF">IFM89_027024</name>
</gene>
<comment type="caution">
    <text evidence="2">The sequence shown here is derived from an EMBL/GenBank/DDBJ whole genome shotgun (WGS) entry which is preliminary data.</text>
</comment>
<dbReference type="Proteomes" id="UP000631114">
    <property type="component" value="Unassembled WGS sequence"/>
</dbReference>
<evidence type="ECO:0000256" key="1">
    <source>
        <dbReference type="SAM" id="MobiDB-lite"/>
    </source>
</evidence>
<evidence type="ECO:0000313" key="3">
    <source>
        <dbReference type="Proteomes" id="UP000631114"/>
    </source>
</evidence>
<accession>A0A835IG11</accession>
<feature type="region of interest" description="Disordered" evidence="1">
    <location>
        <begin position="286"/>
        <end position="305"/>
    </location>
</feature>
<keyword evidence="3" id="KW-1185">Reference proteome</keyword>
<dbReference type="OrthoDB" id="1904025at2759"/>
<dbReference type="AlphaFoldDB" id="A0A835IG11"/>
<protein>
    <submittedName>
        <fullName evidence="2">Uncharacterized protein</fullName>
    </submittedName>
</protein>
<proteinExistence type="predicted"/>
<name>A0A835IG11_9MAGN</name>
<reference evidence="2 3" key="1">
    <citation type="submission" date="2020-10" db="EMBL/GenBank/DDBJ databases">
        <title>The Coptis chinensis genome and diversification of protoberbering-type alkaloids.</title>
        <authorList>
            <person name="Wang B."/>
            <person name="Shu S."/>
            <person name="Song C."/>
            <person name="Liu Y."/>
        </authorList>
    </citation>
    <scope>NUCLEOTIDE SEQUENCE [LARGE SCALE GENOMIC DNA]</scope>
    <source>
        <strain evidence="2">HL-2020</strain>
        <tissue evidence="2">Leaf</tissue>
    </source>
</reference>